<organism evidence="1 2">
    <name type="scientific">Mucilaginibacter litoreus</name>
    <dbReference type="NCBI Taxonomy" id="1048221"/>
    <lineage>
        <taxon>Bacteria</taxon>
        <taxon>Pseudomonadati</taxon>
        <taxon>Bacteroidota</taxon>
        <taxon>Sphingobacteriia</taxon>
        <taxon>Sphingobacteriales</taxon>
        <taxon>Sphingobacteriaceae</taxon>
        <taxon>Mucilaginibacter</taxon>
    </lineage>
</organism>
<comment type="caution">
    <text evidence="1">The sequence shown here is derived from an EMBL/GenBank/DDBJ whole genome shotgun (WGS) entry which is preliminary data.</text>
</comment>
<gene>
    <name evidence="1" type="ORF">ACFQZX_14755</name>
</gene>
<accession>A0ABW3AX39</accession>
<reference evidence="2" key="1">
    <citation type="journal article" date="2019" name="Int. J. Syst. Evol. Microbiol.">
        <title>The Global Catalogue of Microorganisms (GCM) 10K type strain sequencing project: providing services to taxonomists for standard genome sequencing and annotation.</title>
        <authorList>
            <consortium name="The Broad Institute Genomics Platform"/>
            <consortium name="The Broad Institute Genome Sequencing Center for Infectious Disease"/>
            <person name="Wu L."/>
            <person name="Ma J."/>
        </authorList>
    </citation>
    <scope>NUCLEOTIDE SEQUENCE [LARGE SCALE GENOMIC DNA]</scope>
    <source>
        <strain evidence="2">CCUG 61484</strain>
    </source>
</reference>
<dbReference type="Proteomes" id="UP001597010">
    <property type="component" value="Unassembled WGS sequence"/>
</dbReference>
<protein>
    <submittedName>
        <fullName evidence="1">DUF1684 domain-containing protein</fullName>
    </submittedName>
</protein>
<sequence length="188" mass="21529">MQVYAQSYTDAITEHRKQYKADFLSDSHLPLKEADLPYLQFYNADSTFKVMADIELLPGETVLYIPTFAGAKKEYVRFAIARFQLKGKPYQLSIYRSLALAKKPGLEDYLFLPFTDETNGNETYGGGRYLDLRATQIKDGKLEIDFNKAYNPYCAYSDGYQCPMPPPENDVPMKIEAGEKQYTGQKKH</sequence>
<dbReference type="Pfam" id="PF07920">
    <property type="entry name" value="DUF1684"/>
    <property type="match status" value="1"/>
</dbReference>
<dbReference type="EMBL" id="JBHTHZ010000013">
    <property type="protein sequence ID" value="MFD0794884.1"/>
    <property type="molecule type" value="Genomic_DNA"/>
</dbReference>
<proteinExistence type="predicted"/>
<evidence type="ECO:0000313" key="1">
    <source>
        <dbReference type="EMBL" id="MFD0794884.1"/>
    </source>
</evidence>
<dbReference type="RefSeq" id="WP_377116723.1">
    <property type="nucleotide sequence ID" value="NZ_JBHTHZ010000013.1"/>
</dbReference>
<keyword evidence="2" id="KW-1185">Reference proteome</keyword>
<evidence type="ECO:0000313" key="2">
    <source>
        <dbReference type="Proteomes" id="UP001597010"/>
    </source>
</evidence>
<dbReference type="PANTHER" id="PTHR41913:SF1">
    <property type="entry name" value="DUF1684 DOMAIN-CONTAINING PROTEIN"/>
    <property type="match status" value="1"/>
</dbReference>
<dbReference type="PANTHER" id="PTHR41913">
    <property type="entry name" value="DUF1684 DOMAIN-CONTAINING PROTEIN"/>
    <property type="match status" value="1"/>
</dbReference>
<name>A0ABW3AX39_9SPHI</name>
<dbReference type="InterPro" id="IPR012467">
    <property type="entry name" value="DUF1684"/>
</dbReference>